<evidence type="ECO:0000256" key="18">
    <source>
        <dbReference type="SAM" id="Coils"/>
    </source>
</evidence>
<dbReference type="SMART" id="SM00304">
    <property type="entry name" value="HAMP"/>
    <property type="match status" value="1"/>
</dbReference>
<keyword evidence="7 19" id="KW-0812">Transmembrane</keyword>
<evidence type="ECO:0000256" key="19">
    <source>
        <dbReference type="SAM" id="Phobius"/>
    </source>
</evidence>
<dbReference type="PANTHER" id="PTHR45339:SF1">
    <property type="entry name" value="HYBRID SIGNAL TRANSDUCTION HISTIDINE KINASE J"/>
    <property type="match status" value="1"/>
</dbReference>
<evidence type="ECO:0000256" key="12">
    <source>
        <dbReference type="ARBA" id="ARBA00023012"/>
    </source>
</evidence>
<evidence type="ECO:0000256" key="11">
    <source>
        <dbReference type="ARBA" id="ARBA00022989"/>
    </source>
</evidence>
<accession>V5C3A4</accession>
<dbReference type="PRINTS" id="PR00344">
    <property type="entry name" value="BCTRLSENSOR"/>
</dbReference>
<dbReference type="Pfam" id="PF17152">
    <property type="entry name" value="CHASE8"/>
    <property type="match status" value="1"/>
</dbReference>
<evidence type="ECO:0000256" key="8">
    <source>
        <dbReference type="ARBA" id="ARBA00022741"/>
    </source>
</evidence>
<keyword evidence="4" id="KW-1003">Cell membrane</keyword>
<keyword evidence="5 17" id="KW-0597">Phosphoprotein</keyword>
<dbReference type="STRING" id="1116472.MGMO_41c00230"/>
<dbReference type="PROSITE" id="PS50894">
    <property type="entry name" value="HPT"/>
    <property type="match status" value="1"/>
</dbReference>
<evidence type="ECO:0000256" key="2">
    <source>
        <dbReference type="ARBA" id="ARBA00004651"/>
    </source>
</evidence>
<evidence type="ECO:0000256" key="10">
    <source>
        <dbReference type="ARBA" id="ARBA00022840"/>
    </source>
</evidence>
<feature type="modified residue" description="4-aspartylphosphate" evidence="17">
    <location>
        <position position="629"/>
    </location>
</feature>
<dbReference type="Pfam" id="PF00512">
    <property type="entry name" value="HisKA"/>
    <property type="match status" value="1"/>
</dbReference>
<proteinExistence type="predicted"/>
<evidence type="ECO:0000256" key="1">
    <source>
        <dbReference type="ARBA" id="ARBA00000085"/>
    </source>
</evidence>
<dbReference type="SUPFAM" id="SSF55874">
    <property type="entry name" value="ATPase domain of HSP90 chaperone/DNA topoisomerase II/histidine kinase"/>
    <property type="match status" value="1"/>
</dbReference>
<dbReference type="InterPro" id="IPR033417">
    <property type="entry name" value="CHASE8"/>
</dbReference>
<evidence type="ECO:0000256" key="5">
    <source>
        <dbReference type="ARBA" id="ARBA00022553"/>
    </source>
</evidence>
<feature type="domain" description="Response regulatory" evidence="21">
    <location>
        <begin position="580"/>
        <end position="700"/>
    </location>
</feature>
<dbReference type="SMART" id="SM00448">
    <property type="entry name" value="REC"/>
    <property type="match status" value="1"/>
</dbReference>
<evidence type="ECO:0000256" key="6">
    <source>
        <dbReference type="ARBA" id="ARBA00022679"/>
    </source>
</evidence>
<dbReference type="InterPro" id="IPR005467">
    <property type="entry name" value="His_kinase_dom"/>
</dbReference>
<dbReference type="InterPro" id="IPR036097">
    <property type="entry name" value="HisK_dim/P_sf"/>
</dbReference>
<evidence type="ECO:0000256" key="15">
    <source>
        <dbReference type="ARBA" id="ARBA00068150"/>
    </source>
</evidence>
<dbReference type="Gene3D" id="1.10.287.130">
    <property type="match status" value="1"/>
</dbReference>
<dbReference type="InterPro" id="IPR003661">
    <property type="entry name" value="HisK_dim/P_dom"/>
</dbReference>
<keyword evidence="6 24" id="KW-0808">Transferase</keyword>
<keyword evidence="25" id="KW-1185">Reference proteome</keyword>
<keyword evidence="12" id="KW-0902">Two-component regulatory system</keyword>
<comment type="catalytic activity">
    <reaction evidence="1">
        <text>ATP + protein L-histidine = ADP + protein N-phospho-L-histidine.</text>
        <dbReference type="EC" id="2.7.13.3"/>
    </reaction>
</comment>
<dbReference type="Gene3D" id="1.20.120.160">
    <property type="entry name" value="HPT domain"/>
    <property type="match status" value="1"/>
</dbReference>
<protein>
    <recommendedName>
        <fullName evidence="15">Sensory/regulatory protein RpfC</fullName>
        <ecNumber evidence="3">2.7.13.3</ecNumber>
    </recommendedName>
</protein>
<dbReference type="GO" id="GO:0005886">
    <property type="term" value="C:plasma membrane"/>
    <property type="evidence" value="ECO:0007669"/>
    <property type="project" value="UniProtKB-SubCell"/>
</dbReference>
<dbReference type="Gene3D" id="6.10.340.10">
    <property type="match status" value="1"/>
</dbReference>
<keyword evidence="13 19" id="KW-0472">Membrane</keyword>
<dbReference type="EMBL" id="AYLO01000040">
    <property type="protein sequence ID" value="ESS72957.1"/>
    <property type="molecule type" value="Genomic_DNA"/>
</dbReference>
<evidence type="ECO:0000259" key="21">
    <source>
        <dbReference type="PROSITE" id="PS50110"/>
    </source>
</evidence>
<dbReference type="PANTHER" id="PTHR45339">
    <property type="entry name" value="HYBRID SIGNAL TRANSDUCTION HISTIDINE KINASE J"/>
    <property type="match status" value="1"/>
</dbReference>
<gene>
    <name evidence="24" type="primary">rpfC</name>
    <name evidence="24" type="ORF">MGMO_41c00230</name>
</gene>
<dbReference type="PROSITE" id="PS50109">
    <property type="entry name" value="HIS_KIN"/>
    <property type="match status" value="1"/>
</dbReference>
<dbReference type="SUPFAM" id="SSF52172">
    <property type="entry name" value="CheY-like"/>
    <property type="match status" value="1"/>
</dbReference>
<dbReference type="InterPro" id="IPR001789">
    <property type="entry name" value="Sig_transdc_resp-reg_receiver"/>
</dbReference>
<dbReference type="eggNOG" id="COG2205">
    <property type="taxonomic scope" value="Bacteria"/>
</dbReference>
<dbReference type="PROSITE" id="PS50885">
    <property type="entry name" value="HAMP"/>
    <property type="match status" value="1"/>
</dbReference>
<dbReference type="SMART" id="SM00388">
    <property type="entry name" value="HisKA"/>
    <property type="match status" value="1"/>
</dbReference>
<dbReference type="InterPro" id="IPR011006">
    <property type="entry name" value="CheY-like_superfamily"/>
</dbReference>
<dbReference type="Gene3D" id="3.30.565.10">
    <property type="entry name" value="Histidine kinase-like ATPase, C-terminal domain"/>
    <property type="match status" value="1"/>
</dbReference>
<dbReference type="Pfam" id="PF01627">
    <property type="entry name" value="Hpt"/>
    <property type="match status" value="1"/>
</dbReference>
<feature type="transmembrane region" description="Helical" evidence="19">
    <location>
        <begin position="20"/>
        <end position="41"/>
    </location>
</feature>
<evidence type="ECO:0000256" key="13">
    <source>
        <dbReference type="ARBA" id="ARBA00023136"/>
    </source>
</evidence>
<dbReference type="Pfam" id="PF00672">
    <property type="entry name" value="HAMP"/>
    <property type="match status" value="1"/>
</dbReference>
<comment type="caution">
    <text evidence="24">The sequence shown here is derived from an EMBL/GenBank/DDBJ whole genome shotgun (WGS) entry which is preliminary data.</text>
</comment>
<dbReference type="SUPFAM" id="SSF47226">
    <property type="entry name" value="Histidine-containing phosphotransfer domain, HPT domain"/>
    <property type="match status" value="1"/>
</dbReference>
<feature type="domain" description="HPt" evidence="23">
    <location>
        <begin position="748"/>
        <end position="845"/>
    </location>
</feature>
<feature type="domain" description="Histidine kinase" evidence="20">
    <location>
        <begin position="340"/>
        <end position="561"/>
    </location>
</feature>
<keyword evidence="11 19" id="KW-1133">Transmembrane helix</keyword>
<dbReference type="GO" id="GO:0005524">
    <property type="term" value="F:ATP binding"/>
    <property type="evidence" value="ECO:0007669"/>
    <property type="project" value="UniProtKB-KW"/>
</dbReference>
<dbReference type="CDD" id="cd06225">
    <property type="entry name" value="HAMP"/>
    <property type="match status" value="1"/>
</dbReference>
<feature type="transmembrane region" description="Helical" evidence="19">
    <location>
        <begin position="202"/>
        <end position="226"/>
    </location>
</feature>
<dbReference type="InterPro" id="IPR003594">
    <property type="entry name" value="HATPase_dom"/>
</dbReference>
<evidence type="ECO:0000256" key="16">
    <source>
        <dbReference type="PROSITE-ProRule" id="PRU00110"/>
    </source>
</evidence>
<keyword evidence="10" id="KW-0067">ATP-binding</keyword>
<keyword evidence="18" id="KW-0175">Coiled coil</keyword>
<dbReference type="AlphaFoldDB" id="V5C3A4"/>
<comment type="subunit">
    <text evidence="14">At low DSF concentrations, interacts with RpfF.</text>
</comment>
<dbReference type="InterPro" id="IPR036641">
    <property type="entry name" value="HPT_dom_sf"/>
</dbReference>
<comment type="subcellular location">
    <subcellularLocation>
        <location evidence="2">Cell membrane</location>
        <topology evidence="2">Multi-pass membrane protein</topology>
    </subcellularLocation>
</comment>
<dbReference type="InterPro" id="IPR008207">
    <property type="entry name" value="Sig_transdc_His_kin_Hpt_dom"/>
</dbReference>
<sequence>MLGINRIKNYFNHASIRTKLTMAMGSCAILALVFVASALSVREYVTRRQQTEQDLSAVASIVAWNSRAALAFKDFDAANESLQSLKNYPGVISAYLYDNDSKLVAAYVTPYTAYKGDRQFVASEALERVKNNTSQTLPNPSWLESLVQRVKVTFGKSSRKPLQSGYSEVILYENGHLHLFLPIFMDSELIGILHLVDDLSRLYAFLHSFYLITATIVLFTLVAVLYASRRLQRFFLDPMFNLMQAMRAVTQEKKFTRRVTKTNNDEFGQMLDVYNEMLDEIHNRDELLEWQREKLAVQVRDRTLELSEKNVELEQVVAEALAAKEEAEAANIAKSQFLANMSHEIRTPMNAVLGMADFLWNSELGLEQRRSVEVMRQSSTLLLSVINDILDFSKIESGKLALSSQKFVCLDLLRDSFELLQLEAKSKGLKYQLHINTELPDVLIGDSIRLSQILVNLLSNAVKFTAQGEVTLSATCRPMSKNNVRLYCEITDTGIGINPDKLNLIFQAFSQADNSMTRIYRGTGLGLAIAKQLVQLMQGQIGVNSQPGIGSSFWFWVCLEKSEGSLKSSKSNANYRFKAKLLVAEDYPANQLVVQRFLEDLGCQVTIVSNGFEAVKALKKGRFDLIFMDCQMPFMDGYQATEEIRLYELGTDSGKHIPIIALTAHALSEDEAKCKEAGMDEWVTKPFTRQDLSKILKKWLPEHLILTDQPALKTDIGTLAKAINVVEDTTAINMEFFTQQFKMDNIEDVAFITSLTEAFQQNAAQTLSNLQLCIENEDAEQVRLLAHGLKSLSTNVGSGKLTELCITMEQAGKNKRLGSTQALLESMKQEYLRALTELNVLCARA</sequence>
<keyword evidence="8" id="KW-0547">Nucleotide-binding</keyword>
<evidence type="ECO:0000256" key="17">
    <source>
        <dbReference type="PROSITE-ProRule" id="PRU00169"/>
    </source>
</evidence>
<dbReference type="CDD" id="cd00082">
    <property type="entry name" value="HisKA"/>
    <property type="match status" value="1"/>
</dbReference>
<dbReference type="InterPro" id="IPR003660">
    <property type="entry name" value="HAMP_dom"/>
</dbReference>
<evidence type="ECO:0000256" key="14">
    <source>
        <dbReference type="ARBA" id="ARBA00064003"/>
    </source>
</evidence>
<dbReference type="CDD" id="cd17546">
    <property type="entry name" value="REC_hyHK_CKI1_RcsC-like"/>
    <property type="match status" value="1"/>
</dbReference>
<dbReference type="SMART" id="SM00387">
    <property type="entry name" value="HATPase_c"/>
    <property type="match status" value="1"/>
</dbReference>
<feature type="coiled-coil region" evidence="18">
    <location>
        <begin position="306"/>
        <end position="333"/>
    </location>
</feature>
<evidence type="ECO:0000256" key="9">
    <source>
        <dbReference type="ARBA" id="ARBA00022777"/>
    </source>
</evidence>
<dbReference type="InterPro" id="IPR036890">
    <property type="entry name" value="HATPase_C_sf"/>
</dbReference>
<name>V5C3A4_9GAMM</name>
<dbReference type="Pfam" id="PF00072">
    <property type="entry name" value="Response_reg"/>
    <property type="match status" value="1"/>
</dbReference>
<dbReference type="Proteomes" id="UP000017842">
    <property type="component" value="Unassembled WGS sequence"/>
</dbReference>
<dbReference type="OrthoDB" id="9810730at2"/>
<evidence type="ECO:0000259" key="23">
    <source>
        <dbReference type="PROSITE" id="PS50894"/>
    </source>
</evidence>
<evidence type="ECO:0000256" key="4">
    <source>
        <dbReference type="ARBA" id="ARBA00022475"/>
    </source>
</evidence>
<evidence type="ECO:0000313" key="24">
    <source>
        <dbReference type="EMBL" id="ESS72957.1"/>
    </source>
</evidence>
<dbReference type="RefSeq" id="WP_023494026.1">
    <property type="nucleotide sequence ID" value="NZ_AYLO01000040.1"/>
</dbReference>
<dbReference type="EC" id="2.7.13.3" evidence="3"/>
<reference evidence="24 25" key="1">
    <citation type="journal article" date="2013" name="Genome Announc.">
        <title>Draft Genome Sequence of the Methanotrophic Gammaproteobacterium Methyloglobulus morosus DSM 22980 Strain KoM1.</title>
        <authorList>
            <person name="Poehlein A."/>
            <person name="Deutzmann J.S."/>
            <person name="Daniel R."/>
            <person name="Simeonova D.D."/>
        </authorList>
    </citation>
    <scope>NUCLEOTIDE SEQUENCE [LARGE SCALE GENOMIC DNA]</scope>
    <source>
        <strain evidence="24 25">KoM1</strain>
    </source>
</reference>
<dbReference type="Gene3D" id="3.40.50.2300">
    <property type="match status" value="1"/>
</dbReference>
<dbReference type="CDD" id="cd16922">
    <property type="entry name" value="HATPase_EvgS-ArcB-TorS-like"/>
    <property type="match status" value="1"/>
</dbReference>
<evidence type="ECO:0000256" key="3">
    <source>
        <dbReference type="ARBA" id="ARBA00012438"/>
    </source>
</evidence>
<dbReference type="GO" id="GO:0000155">
    <property type="term" value="F:phosphorelay sensor kinase activity"/>
    <property type="evidence" value="ECO:0007669"/>
    <property type="project" value="InterPro"/>
</dbReference>
<evidence type="ECO:0000313" key="25">
    <source>
        <dbReference type="Proteomes" id="UP000017842"/>
    </source>
</evidence>
<feature type="domain" description="HAMP" evidence="22">
    <location>
        <begin position="233"/>
        <end position="286"/>
    </location>
</feature>
<evidence type="ECO:0000259" key="22">
    <source>
        <dbReference type="PROSITE" id="PS50885"/>
    </source>
</evidence>
<dbReference type="SMART" id="SM00073">
    <property type="entry name" value="HPT"/>
    <property type="match status" value="1"/>
</dbReference>
<dbReference type="PROSITE" id="PS50110">
    <property type="entry name" value="RESPONSE_REGULATORY"/>
    <property type="match status" value="1"/>
</dbReference>
<dbReference type="FunFam" id="3.30.565.10:FF:000010">
    <property type="entry name" value="Sensor histidine kinase RcsC"/>
    <property type="match status" value="1"/>
</dbReference>
<dbReference type="SUPFAM" id="SSF47384">
    <property type="entry name" value="Homodimeric domain of signal transducing histidine kinase"/>
    <property type="match status" value="1"/>
</dbReference>
<dbReference type="FunFam" id="1.10.287.130:FF:000002">
    <property type="entry name" value="Two-component osmosensing histidine kinase"/>
    <property type="match status" value="1"/>
</dbReference>
<evidence type="ECO:0000256" key="7">
    <source>
        <dbReference type="ARBA" id="ARBA00022692"/>
    </source>
</evidence>
<dbReference type="Pfam" id="PF02518">
    <property type="entry name" value="HATPase_c"/>
    <property type="match status" value="1"/>
</dbReference>
<feature type="modified residue" description="Phosphohistidine" evidence="16">
    <location>
        <position position="787"/>
    </location>
</feature>
<organism evidence="24 25">
    <name type="scientific">Methyloglobulus morosus KoM1</name>
    <dbReference type="NCBI Taxonomy" id="1116472"/>
    <lineage>
        <taxon>Bacteria</taxon>
        <taxon>Pseudomonadati</taxon>
        <taxon>Pseudomonadota</taxon>
        <taxon>Gammaproteobacteria</taxon>
        <taxon>Methylococcales</taxon>
        <taxon>Methylococcaceae</taxon>
        <taxon>Methyloglobulus</taxon>
    </lineage>
</organism>
<keyword evidence="9" id="KW-0418">Kinase</keyword>
<dbReference type="InterPro" id="IPR004358">
    <property type="entry name" value="Sig_transdc_His_kin-like_C"/>
</dbReference>
<evidence type="ECO:0000259" key="20">
    <source>
        <dbReference type="PROSITE" id="PS50109"/>
    </source>
</evidence>